<dbReference type="STRING" id="4572.M8A0W6"/>
<sequence>MSTITGHLIYKLGGIDKRVIERSKKEAAEMNNRSFKYAWVFDKLKAVLEDYSVADSLRLCNLVHNRLPARTKAVVSVYVMVRCLPKVARASQEKKIENRGYAKYRPVSHHSSSKQQQTTNSFTLSHFVQMPFD</sequence>
<dbReference type="EMBL" id="KD135003">
    <property type="protein sequence ID" value="EMS58280.1"/>
    <property type="molecule type" value="Genomic_DNA"/>
</dbReference>
<keyword evidence="2" id="KW-0342">GTP-binding</keyword>
<gene>
    <name evidence="3" type="ORF">TRIUR3_02399</name>
</gene>
<accession>M8A0W6</accession>
<dbReference type="InterPro" id="IPR050100">
    <property type="entry name" value="TRAFAC_GTPase_members"/>
</dbReference>
<reference evidence="3" key="1">
    <citation type="journal article" date="2013" name="Nature">
        <title>Draft genome of the wheat A-genome progenitor Triticum urartu.</title>
        <authorList>
            <person name="Ling H.Q."/>
            <person name="Zhao S."/>
            <person name="Liu D."/>
            <person name="Wang J."/>
            <person name="Sun H."/>
            <person name="Zhang C."/>
            <person name="Fan H."/>
            <person name="Li D."/>
            <person name="Dong L."/>
            <person name="Tao Y."/>
            <person name="Gao C."/>
            <person name="Wu H."/>
            <person name="Li Y."/>
            <person name="Cui Y."/>
            <person name="Guo X."/>
            <person name="Zheng S."/>
            <person name="Wang B."/>
            <person name="Yu K."/>
            <person name="Liang Q."/>
            <person name="Yang W."/>
            <person name="Lou X."/>
            <person name="Chen J."/>
            <person name="Feng M."/>
            <person name="Jian J."/>
            <person name="Zhang X."/>
            <person name="Luo G."/>
            <person name="Jiang Y."/>
            <person name="Liu J."/>
            <person name="Wang Z."/>
            <person name="Sha Y."/>
            <person name="Zhang B."/>
            <person name="Wu H."/>
            <person name="Tang D."/>
            <person name="Shen Q."/>
            <person name="Xue P."/>
            <person name="Zou S."/>
            <person name="Wang X."/>
            <person name="Liu X."/>
            <person name="Wang F."/>
            <person name="Yang Y."/>
            <person name="An X."/>
            <person name="Dong Z."/>
            <person name="Zhang K."/>
            <person name="Zhang X."/>
            <person name="Luo M.C."/>
            <person name="Dvorak J."/>
            <person name="Tong Y."/>
            <person name="Wang J."/>
            <person name="Yang H."/>
            <person name="Li Z."/>
            <person name="Wang D."/>
            <person name="Zhang A."/>
            <person name="Wang J."/>
        </authorList>
    </citation>
    <scope>NUCLEOTIDE SEQUENCE</scope>
</reference>
<evidence type="ECO:0000256" key="2">
    <source>
        <dbReference type="ARBA" id="ARBA00023134"/>
    </source>
</evidence>
<evidence type="ECO:0000313" key="3">
    <source>
        <dbReference type="EMBL" id="EMS58280.1"/>
    </source>
</evidence>
<dbReference type="SUPFAM" id="SSF52540">
    <property type="entry name" value="P-loop containing nucleoside triphosphate hydrolases"/>
    <property type="match status" value="1"/>
</dbReference>
<proteinExistence type="predicted"/>
<keyword evidence="1" id="KW-0547">Nucleotide-binding</keyword>
<dbReference type="eggNOG" id="KOG0052">
    <property type="taxonomic scope" value="Eukaryota"/>
</dbReference>
<dbReference type="Gene3D" id="3.40.50.300">
    <property type="entry name" value="P-loop containing nucleotide triphosphate hydrolases"/>
    <property type="match status" value="1"/>
</dbReference>
<protein>
    <submittedName>
        <fullName evidence="3">Uncharacterized protein</fullName>
    </submittedName>
</protein>
<dbReference type="InterPro" id="IPR027417">
    <property type="entry name" value="P-loop_NTPase"/>
</dbReference>
<name>M8A0W6_TRIUA</name>
<organism evidence="3">
    <name type="scientific">Triticum urartu</name>
    <name type="common">Red wild einkorn</name>
    <name type="synonym">Crithodium urartu</name>
    <dbReference type="NCBI Taxonomy" id="4572"/>
    <lineage>
        <taxon>Eukaryota</taxon>
        <taxon>Viridiplantae</taxon>
        <taxon>Streptophyta</taxon>
        <taxon>Embryophyta</taxon>
        <taxon>Tracheophyta</taxon>
        <taxon>Spermatophyta</taxon>
        <taxon>Magnoliopsida</taxon>
        <taxon>Liliopsida</taxon>
        <taxon>Poales</taxon>
        <taxon>Poaceae</taxon>
        <taxon>BOP clade</taxon>
        <taxon>Pooideae</taxon>
        <taxon>Triticodae</taxon>
        <taxon>Triticeae</taxon>
        <taxon>Triticinae</taxon>
        <taxon>Triticum</taxon>
    </lineage>
</organism>
<dbReference type="PANTHER" id="PTHR23115">
    <property type="entry name" value="TRANSLATION FACTOR"/>
    <property type="match status" value="1"/>
</dbReference>
<evidence type="ECO:0000256" key="1">
    <source>
        <dbReference type="ARBA" id="ARBA00022741"/>
    </source>
</evidence>
<dbReference type="GO" id="GO:0005525">
    <property type="term" value="F:GTP binding"/>
    <property type="evidence" value="ECO:0007669"/>
    <property type="project" value="UniProtKB-KW"/>
</dbReference>
<dbReference type="AlphaFoldDB" id="M8A0W6"/>